<sequence>MEENSSYKDIIKENMKETVSSERRLQRERIVNKRRGILGKVKINKNEFLKTDDVKSIAQRLKHKGLVKDSDFKLLTRAFIQNENNIIAFANSDGALQSLIRELTGTDSNHQLLAAECCVNLALGNEKTSLKIAKSAGTYLITFLKGMSIPLSSAAIWALGNLAGSDVKTLELLKSQGLMESLLDIIGVEDLQSNVIYALMHFVKVGLPVLQPDDLKKIATRTVVLANRTPDTFWLLYYLSCSNVCDELLLPIVQPCIGIIAETDESDTIESIKKKTACVRILANLASAESGNVASLLMAEFDTLFSLFEYMAQEATTPHLCKDMLWMFGNLVNHPAECVRSQVQMNMMRLQHLDLLCIPLRNELK</sequence>
<name>A0A482WY36_LAOST</name>
<dbReference type="SMR" id="A0A482WY36"/>
<evidence type="ECO:0008006" key="3">
    <source>
        <dbReference type="Google" id="ProtNLM"/>
    </source>
</evidence>
<dbReference type="InterPro" id="IPR016024">
    <property type="entry name" value="ARM-type_fold"/>
</dbReference>
<dbReference type="SUPFAM" id="SSF48371">
    <property type="entry name" value="ARM repeat"/>
    <property type="match status" value="1"/>
</dbReference>
<comment type="caution">
    <text evidence="1">The sequence shown here is derived from an EMBL/GenBank/DDBJ whole genome shotgun (WGS) entry which is preliminary data.</text>
</comment>
<dbReference type="Proteomes" id="UP000291343">
    <property type="component" value="Unassembled WGS sequence"/>
</dbReference>
<accession>A0A482WY36</accession>
<dbReference type="InterPro" id="IPR011989">
    <property type="entry name" value="ARM-like"/>
</dbReference>
<proteinExistence type="predicted"/>
<keyword evidence="2" id="KW-1185">Reference proteome</keyword>
<evidence type="ECO:0000313" key="1">
    <source>
        <dbReference type="EMBL" id="RZF38186.1"/>
    </source>
</evidence>
<dbReference type="Gene3D" id="1.25.10.10">
    <property type="entry name" value="Leucine-rich Repeat Variant"/>
    <property type="match status" value="1"/>
</dbReference>
<dbReference type="EMBL" id="QKKF02022802">
    <property type="protein sequence ID" value="RZF38186.1"/>
    <property type="molecule type" value="Genomic_DNA"/>
</dbReference>
<gene>
    <name evidence="1" type="ORF">LSTR_LSTR005547</name>
</gene>
<dbReference type="AlphaFoldDB" id="A0A482WY36"/>
<reference evidence="1 2" key="1">
    <citation type="journal article" date="2017" name="Gigascience">
        <title>Genome sequence of the small brown planthopper, Laodelphax striatellus.</title>
        <authorList>
            <person name="Zhu J."/>
            <person name="Jiang F."/>
            <person name="Wang X."/>
            <person name="Yang P."/>
            <person name="Bao Y."/>
            <person name="Zhao W."/>
            <person name="Wang W."/>
            <person name="Lu H."/>
            <person name="Wang Q."/>
            <person name="Cui N."/>
            <person name="Li J."/>
            <person name="Chen X."/>
            <person name="Luo L."/>
            <person name="Yu J."/>
            <person name="Kang L."/>
            <person name="Cui F."/>
        </authorList>
    </citation>
    <scope>NUCLEOTIDE SEQUENCE [LARGE SCALE GENOMIC DNA]</scope>
    <source>
        <strain evidence="1">Lst14</strain>
    </source>
</reference>
<evidence type="ECO:0000313" key="2">
    <source>
        <dbReference type="Proteomes" id="UP000291343"/>
    </source>
</evidence>
<dbReference type="OrthoDB" id="21522at2759"/>
<dbReference type="STRING" id="195883.A0A482WY36"/>
<dbReference type="PANTHER" id="PTHR16356">
    <property type="entry name" value="TRANSMEMBRANE AND COILED-COIL DOMAIN-CONTAINING PROTEIN 6 TMCO6"/>
    <property type="match status" value="1"/>
</dbReference>
<organism evidence="1 2">
    <name type="scientific">Laodelphax striatellus</name>
    <name type="common">Small brown planthopper</name>
    <name type="synonym">Delphax striatella</name>
    <dbReference type="NCBI Taxonomy" id="195883"/>
    <lineage>
        <taxon>Eukaryota</taxon>
        <taxon>Metazoa</taxon>
        <taxon>Ecdysozoa</taxon>
        <taxon>Arthropoda</taxon>
        <taxon>Hexapoda</taxon>
        <taxon>Insecta</taxon>
        <taxon>Pterygota</taxon>
        <taxon>Neoptera</taxon>
        <taxon>Paraneoptera</taxon>
        <taxon>Hemiptera</taxon>
        <taxon>Auchenorrhyncha</taxon>
        <taxon>Fulgoroidea</taxon>
        <taxon>Delphacidae</taxon>
        <taxon>Criomorphinae</taxon>
        <taxon>Laodelphax</taxon>
    </lineage>
</organism>
<dbReference type="InParanoid" id="A0A482WY36"/>
<dbReference type="PANTHER" id="PTHR16356:SF1">
    <property type="entry name" value="TRANSMEMBRANE AND COILED-COIL DOMAIN-CONTAINING PROTEIN 6"/>
    <property type="match status" value="1"/>
</dbReference>
<protein>
    <recommendedName>
        <fullName evidence="3">IBB domain-containing protein</fullName>
    </recommendedName>
</protein>